<dbReference type="Proteomes" id="UP000436822">
    <property type="component" value="Unassembled WGS sequence"/>
</dbReference>
<protein>
    <submittedName>
        <fullName evidence="1">Uncharacterized protein</fullName>
    </submittedName>
</protein>
<evidence type="ECO:0000313" key="2">
    <source>
        <dbReference type="Proteomes" id="UP000436822"/>
    </source>
</evidence>
<reference evidence="1 2" key="1">
    <citation type="submission" date="2019-12" db="EMBL/GenBank/DDBJ databases">
        <title>Litoreibacter badius sp. nov., a novel bacteriochlorophyll a-containing bacterium in the genus Litoreibacter.</title>
        <authorList>
            <person name="Kanamuro M."/>
            <person name="Takabe Y."/>
            <person name="Mori K."/>
            <person name="Takaichi S."/>
            <person name="Hanada S."/>
        </authorList>
    </citation>
    <scope>NUCLEOTIDE SEQUENCE [LARGE SCALE GENOMIC DNA]</scope>
    <source>
        <strain evidence="1 2">K6</strain>
    </source>
</reference>
<evidence type="ECO:0000313" key="1">
    <source>
        <dbReference type="EMBL" id="GFE66571.1"/>
    </source>
</evidence>
<keyword evidence="2" id="KW-1185">Reference proteome</keyword>
<dbReference type="EMBL" id="BLJE01000005">
    <property type="protein sequence ID" value="GFE66571.1"/>
    <property type="molecule type" value="Genomic_DNA"/>
</dbReference>
<dbReference type="AlphaFoldDB" id="A0A6N6JJR1"/>
<gene>
    <name evidence="1" type="ORF">KIN_36450</name>
</gene>
<organism evidence="1 2">
    <name type="scientific">Litoreibacter roseus</name>
    <dbReference type="NCBI Taxonomy" id="2601869"/>
    <lineage>
        <taxon>Bacteria</taxon>
        <taxon>Pseudomonadati</taxon>
        <taxon>Pseudomonadota</taxon>
        <taxon>Alphaproteobacteria</taxon>
        <taxon>Rhodobacterales</taxon>
        <taxon>Roseobacteraceae</taxon>
        <taxon>Litoreibacter</taxon>
    </lineage>
</organism>
<name>A0A6N6JJR1_9RHOB</name>
<comment type="caution">
    <text evidence="1">The sequence shown here is derived from an EMBL/GenBank/DDBJ whole genome shotgun (WGS) entry which is preliminary data.</text>
</comment>
<proteinExistence type="predicted"/>
<sequence>MDMRIVGVPVIDGDPIEFGAEIALGLGHEVARESAQILHLSGVFRRDDEAEMMTVVFGARGEGAVVGLVVLLVEHGRIPAVLGDALALQIVEMLGERC</sequence>
<accession>A0A6N6JJR1</accession>